<name>A0A835MBJ5_9MAGN</name>
<evidence type="ECO:0000313" key="5">
    <source>
        <dbReference type="Proteomes" id="UP000631114"/>
    </source>
</evidence>
<dbReference type="PANTHER" id="PTHR23139">
    <property type="entry name" value="RNA-BINDING PROTEIN"/>
    <property type="match status" value="1"/>
</dbReference>
<reference evidence="4 5" key="1">
    <citation type="submission" date="2020-10" db="EMBL/GenBank/DDBJ databases">
        <title>The Coptis chinensis genome and diversification of protoberbering-type alkaloids.</title>
        <authorList>
            <person name="Wang B."/>
            <person name="Shu S."/>
            <person name="Song C."/>
            <person name="Liu Y."/>
        </authorList>
    </citation>
    <scope>NUCLEOTIDE SEQUENCE [LARGE SCALE GENOMIC DNA]</scope>
    <source>
        <strain evidence="4">HL-2020</strain>
        <tissue evidence="4">Leaf</tissue>
    </source>
</reference>
<comment type="caution">
    <text evidence="4">The sequence shown here is derived from an EMBL/GenBank/DDBJ whole genome shotgun (WGS) entry which is preliminary data.</text>
</comment>
<proteinExistence type="predicted"/>
<keyword evidence="3" id="KW-0508">mRNA splicing</keyword>
<keyword evidence="2" id="KW-0694">RNA-binding</keyword>
<gene>
    <name evidence="4" type="ORF">IFM89_038283</name>
</gene>
<evidence type="ECO:0000256" key="3">
    <source>
        <dbReference type="ARBA" id="ARBA00023187"/>
    </source>
</evidence>
<dbReference type="GO" id="GO:0008380">
    <property type="term" value="P:RNA splicing"/>
    <property type="evidence" value="ECO:0007669"/>
    <property type="project" value="UniProtKB-KW"/>
</dbReference>
<sequence>MNSATESMDYDTNVFFLHLGKKQLCLVWCVNGFPDKHRVCCLTFYVRSEEDRQLHADIHQSSFYLAKGRCILNCSAMKRASCDNIGSVGISTIRGCAVPAFQESSYWDKTKRGPVSESSFCIFRDKPSDDPVSINTAIALHCTALFSPLLDIYCSTLHLNFQLEGSSTSPFHFTQHIPYASSLWFSCVMVGIGAYFTGPDLAVVDIYINRENKYAILEMRSVALASNAMSMILSGEVSSISVLPNSPLDDCFYVFENVFSRLRGKAPEGKCSKWPNYHVTEDNAAWEASIPHSNGLDACPSRVLCLLEVVCASGLSHEDYLSYVDIFRKNGEKYGTLKSVVIPHRNGKEKTTAAGRSQAFRLSCFATILGSGFLGVFIQTPRRQ</sequence>
<dbReference type="GO" id="GO:0003723">
    <property type="term" value="F:RNA binding"/>
    <property type="evidence" value="ECO:0007669"/>
    <property type="project" value="UniProtKB-KW"/>
</dbReference>
<organism evidence="4 5">
    <name type="scientific">Coptis chinensis</name>
    <dbReference type="NCBI Taxonomy" id="261450"/>
    <lineage>
        <taxon>Eukaryota</taxon>
        <taxon>Viridiplantae</taxon>
        <taxon>Streptophyta</taxon>
        <taxon>Embryophyta</taxon>
        <taxon>Tracheophyta</taxon>
        <taxon>Spermatophyta</taxon>
        <taxon>Magnoliopsida</taxon>
        <taxon>Ranunculales</taxon>
        <taxon>Ranunculaceae</taxon>
        <taxon>Coptidoideae</taxon>
        <taxon>Coptis</taxon>
    </lineage>
</organism>
<dbReference type="AlphaFoldDB" id="A0A835MBJ5"/>
<keyword evidence="1" id="KW-0507">mRNA processing</keyword>
<evidence type="ECO:0000313" key="4">
    <source>
        <dbReference type="EMBL" id="KAF9617741.1"/>
    </source>
</evidence>
<evidence type="ECO:0000256" key="1">
    <source>
        <dbReference type="ARBA" id="ARBA00022664"/>
    </source>
</evidence>
<dbReference type="EMBL" id="JADFTS010000003">
    <property type="protein sequence ID" value="KAF9617741.1"/>
    <property type="molecule type" value="Genomic_DNA"/>
</dbReference>
<protein>
    <submittedName>
        <fullName evidence="4">Uncharacterized protein</fullName>
    </submittedName>
</protein>
<keyword evidence="5" id="KW-1185">Reference proteome</keyword>
<dbReference type="Proteomes" id="UP000631114">
    <property type="component" value="Unassembled WGS sequence"/>
</dbReference>
<accession>A0A835MBJ5</accession>
<evidence type="ECO:0000256" key="2">
    <source>
        <dbReference type="ARBA" id="ARBA00022884"/>
    </source>
</evidence>
<dbReference type="GO" id="GO:0006397">
    <property type="term" value="P:mRNA processing"/>
    <property type="evidence" value="ECO:0007669"/>
    <property type="project" value="UniProtKB-KW"/>
</dbReference>